<reference evidence="2 3" key="1">
    <citation type="journal article" date="2018" name="BMC Genomics">
        <title>Comparative genome analyses reveal sequence features reflecting distinct modes of host-adaptation between dicot and monocot powdery mildew.</title>
        <authorList>
            <person name="Wu Y."/>
            <person name="Ma X."/>
            <person name="Pan Z."/>
            <person name="Kale S.D."/>
            <person name="Song Y."/>
            <person name="King H."/>
            <person name="Zhang Q."/>
            <person name="Presley C."/>
            <person name="Deng X."/>
            <person name="Wei C.I."/>
            <person name="Xiao S."/>
        </authorList>
    </citation>
    <scope>NUCLEOTIDE SEQUENCE [LARGE SCALE GENOMIC DNA]</scope>
    <source>
        <strain evidence="2">UMSG2</strain>
    </source>
</reference>
<dbReference type="STRING" id="212602.A0A420HQ43"/>
<keyword evidence="2" id="KW-0269">Exonuclease</keyword>
<feature type="region of interest" description="Disordered" evidence="1">
    <location>
        <begin position="380"/>
        <end position="401"/>
    </location>
</feature>
<dbReference type="Proteomes" id="UP000286134">
    <property type="component" value="Unassembled WGS sequence"/>
</dbReference>
<keyword evidence="2" id="KW-0378">Hydrolase</keyword>
<protein>
    <submittedName>
        <fullName evidence="2">Putative exosome complex exonuclease rrp6</fullName>
    </submittedName>
</protein>
<keyword evidence="2" id="KW-0540">Nuclease</keyword>
<comment type="caution">
    <text evidence="2">The sequence shown here is derived from an EMBL/GenBank/DDBJ whole genome shotgun (WGS) entry which is preliminary data.</text>
</comment>
<gene>
    <name evidence="2" type="ORF">OnM2_059023</name>
</gene>
<keyword evidence="3" id="KW-1185">Reference proteome</keyword>
<sequence>MEGRNESAKQQISIVIPKLDEIPQLNGHENYHAWALAMTNVWRDMKMYQVVVKGERPNRETSKKDIKLYKSLCREAIHILYNDRRIIQDEIVQLSKNLDLNDPHIIWRFLEAKYEMGVRCNNPFINLIFQVSTVLKGLSNFYNSTSLQSLSTLIEKFEIEWLLLQKLTEDYSTESPYQKNLFHFLQDDEAKCQALLGFLGDLFKEVCIDIREENLSFAQVKKRLLTLESGITQNHKVSHTSTHEYNLAPNSIESVSKSTHHQETLTRKLQNIQQTSINSILESIDAEINLKTNSQLKILNHQVEVNSCPQNSIQPKSIKKEITALQTSLGKSPQNLQITDDDERFDYSKAPSLLRGTKREGIWEQSGKKKPFDPYLKNMEVKNGARRPPIARAGKSHTFRQ</sequence>
<proteinExistence type="predicted"/>
<evidence type="ECO:0000313" key="3">
    <source>
        <dbReference type="Proteomes" id="UP000286134"/>
    </source>
</evidence>
<dbReference type="AlphaFoldDB" id="A0A420HQ43"/>
<dbReference type="GO" id="GO:0004527">
    <property type="term" value="F:exonuclease activity"/>
    <property type="evidence" value="ECO:0007669"/>
    <property type="project" value="UniProtKB-KW"/>
</dbReference>
<evidence type="ECO:0000256" key="1">
    <source>
        <dbReference type="SAM" id="MobiDB-lite"/>
    </source>
</evidence>
<name>A0A420HQ43_9PEZI</name>
<dbReference type="EMBL" id="MCFK01005940">
    <property type="protein sequence ID" value="RKF59551.1"/>
    <property type="molecule type" value="Genomic_DNA"/>
</dbReference>
<dbReference type="OrthoDB" id="5240840at2759"/>
<accession>A0A420HQ43</accession>
<organism evidence="2 3">
    <name type="scientific">Erysiphe neolycopersici</name>
    <dbReference type="NCBI Taxonomy" id="212602"/>
    <lineage>
        <taxon>Eukaryota</taxon>
        <taxon>Fungi</taxon>
        <taxon>Dikarya</taxon>
        <taxon>Ascomycota</taxon>
        <taxon>Pezizomycotina</taxon>
        <taxon>Leotiomycetes</taxon>
        <taxon>Erysiphales</taxon>
        <taxon>Erysiphaceae</taxon>
        <taxon>Erysiphe</taxon>
    </lineage>
</organism>
<evidence type="ECO:0000313" key="2">
    <source>
        <dbReference type="EMBL" id="RKF59551.1"/>
    </source>
</evidence>